<sequence>MNRVWDGGEPADLAYLSRVMFGIKKYVPWSVQNWALERKLNSR</sequence>
<dbReference type="Proteomes" id="UP000095283">
    <property type="component" value="Unplaced"/>
</dbReference>
<evidence type="ECO:0000313" key="1">
    <source>
        <dbReference type="Proteomes" id="UP000095283"/>
    </source>
</evidence>
<protein>
    <submittedName>
        <fullName evidence="2">Flavin-containing monooxygenase</fullName>
    </submittedName>
</protein>
<name>A0A1I7XCG2_HETBA</name>
<evidence type="ECO:0000313" key="2">
    <source>
        <dbReference type="WBParaSite" id="Hba_15328"/>
    </source>
</evidence>
<accession>A0A1I7XCG2</accession>
<reference evidence="2" key="1">
    <citation type="submission" date="2016-11" db="UniProtKB">
        <authorList>
            <consortium name="WormBaseParasite"/>
        </authorList>
    </citation>
    <scope>IDENTIFICATION</scope>
</reference>
<organism evidence="1 2">
    <name type="scientific">Heterorhabditis bacteriophora</name>
    <name type="common">Entomopathogenic nematode worm</name>
    <dbReference type="NCBI Taxonomy" id="37862"/>
    <lineage>
        <taxon>Eukaryota</taxon>
        <taxon>Metazoa</taxon>
        <taxon>Ecdysozoa</taxon>
        <taxon>Nematoda</taxon>
        <taxon>Chromadorea</taxon>
        <taxon>Rhabditida</taxon>
        <taxon>Rhabditina</taxon>
        <taxon>Rhabditomorpha</taxon>
        <taxon>Strongyloidea</taxon>
        <taxon>Heterorhabditidae</taxon>
        <taxon>Heterorhabditis</taxon>
    </lineage>
</organism>
<dbReference type="WBParaSite" id="Hba_15328">
    <property type="protein sequence ID" value="Hba_15328"/>
    <property type="gene ID" value="Hba_15328"/>
</dbReference>
<keyword evidence="1" id="KW-1185">Reference proteome</keyword>
<dbReference type="AlphaFoldDB" id="A0A1I7XCG2"/>
<proteinExistence type="predicted"/>